<keyword evidence="8" id="KW-1185">Reference proteome</keyword>
<protein>
    <submittedName>
        <fullName evidence="7">Uncharacterized protein</fullName>
    </submittedName>
</protein>
<dbReference type="Pfam" id="PF10609">
    <property type="entry name" value="ParA"/>
    <property type="match status" value="1"/>
</dbReference>
<keyword evidence="2" id="KW-0479">Metal-binding</keyword>
<comment type="caution">
    <text evidence="7">The sequence shown here is derived from an EMBL/GenBank/DDBJ whole genome shotgun (WGS) entry which is preliminary data.</text>
</comment>
<keyword evidence="1" id="KW-0004">4Fe-4S</keyword>
<evidence type="ECO:0000256" key="5">
    <source>
        <dbReference type="ARBA" id="ARBA00023004"/>
    </source>
</evidence>
<dbReference type="InterPro" id="IPR033756">
    <property type="entry name" value="YlxH/NBP35"/>
</dbReference>
<evidence type="ECO:0000256" key="1">
    <source>
        <dbReference type="ARBA" id="ARBA00022485"/>
    </source>
</evidence>
<evidence type="ECO:0000313" key="8">
    <source>
        <dbReference type="Proteomes" id="UP001487740"/>
    </source>
</evidence>
<dbReference type="GO" id="GO:0051539">
    <property type="term" value="F:4 iron, 4 sulfur cluster binding"/>
    <property type="evidence" value="ECO:0007669"/>
    <property type="project" value="UniProtKB-KW"/>
</dbReference>
<dbReference type="SUPFAM" id="SSF52540">
    <property type="entry name" value="P-loop containing nucleoside triphosphate hydrolases"/>
    <property type="match status" value="1"/>
</dbReference>
<sequence>MKDVHFIFCFTRIRFTYSGILDSDICGPSQLRVLGTAEEKVHSSGAGWSPVEVALLDVRKEITFCRKVNIPIIGLVENMTTFVCPKCKTKTALAEDTGVPLFGQLPLDPQVAQACDEGTNILTQEPDAAVTQAYKDIANKIKEYCEAQSQEAT</sequence>
<dbReference type="InterPro" id="IPR027417">
    <property type="entry name" value="P-loop_NTPase"/>
</dbReference>
<keyword evidence="6" id="KW-0411">Iron-sulfur</keyword>
<evidence type="ECO:0000313" key="7">
    <source>
        <dbReference type="EMBL" id="KAK8384561.1"/>
    </source>
</evidence>
<dbReference type="GO" id="GO:0005829">
    <property type="term" value="C:cytosol"/>
    <property type="evidence" value="ECO:0007669"/>
    <property type="project" value="TreeGrafter"/>
</dbReference>
<dbReference type="EMBL" id="JARAKH010000034">
    <property type="protein sequence ID" value="KAK8384561.1"/>
    <property type="molecule type" value="Genomic_DNA"/>
</dbReference>
<dbReference type="PANTHER" id="PTHR23264">
    <property type="entry name" value="NUCLEOTIDE-BINDING PROTEIN NBP35 YEAST -RELATED"/>
    <property type="match status" value="1"/>
</dbReference>
<reference evidence="7 8" key="1">
    <citation type="submission" date="2023-03" db="EMBL/GenBank/DDBJ databases">
        <title>High-quality genome of Scylla paramamosain provides insights in environmental adaptation.</title>
        <authorList>
            <person name="Zhang L."/>
        </authorList>
    </citation>
    <scope>NUCLEOTIDE SEQUENCE [LARGE SCALE GENOMIC DNA]</scope>
    <source>
        <strain evidence="7">LZ_2023a</strain>
        <tissue evidence="7">Muscle</tissue>
    </source>
</reference>
<evidence type="ECO:0000256" key="3">
    <source>
        <dbReference type="ARBA" id="ARBA00022741"/>
    </source>
</evidence>
<dbReference type="Gene3D" id="3.40.50.300">
    <property type="entry name" value="P-loop containing nucleotide triphosphate hydrolases"/>
    <property type="match status" value="1"/>
</dbReference>
<evidence type="ECO:0000256" key="6">
    <source>
        <dbReference type="ARBA" id="ARBA00023014"/>
    </source>
</evidence>
<keyword evidence="5" id="KW-0408">Iron</keyword>
<dbReference type="PANTHER" id="PTHR23264:SF35">
    <property type="entry name" value="CYTOSOLIC FE-S CLUSTER ASSEMBLY FACTOR NUBP1"/>
    <property type="match status" value="1"/>
</dbReference>
<name>A0AAW0TCV0_SCYPA</name>
<keyword evidence="3" id="KW-0547">Nucleotide-binding</keyword>
<gene>
    <name evidence="7" type="ORF">O3P69_014262</name>
</gene>
<dbReference type="GO" id="GO:0005524">
    <property type="term" value="F:ATP binding"/>
    <property type="evidence" value="ECO:0007669"/>
    <property type="project" value="UniProtKB-KW"/>
</dbReference>
<dbReference type="GO" id="GO:0140663">
    <property type="term" value="F:ATP-dependent FeS chaperone activity"/>
    <property type="evidence" value="ECO:0007669"/>
    <property type="project" value="InterPro"/>
</dbReference>
<accession>A0AAW0TCV0</accession>
<dbReference type="GO" id="GO:0046872">
    <property type="term" value="F:metal ion binding"/>
    <property type="evidence" value="ECO:0007669"/>
    <property type="project" value="UniProtKB-KW"/>
</dbReference>
<keyword evidence="4" id="KW-0067">ATP-binding</keyword>
<dbReference type="InterPro" id="IPR019591">
    <property type="entry name" value="Mrp/NBP35_ATP-bd"/>
</dbReference>
<dbReference type="Proteomes" id="UP001487740">
    <property type="component" value="Unassembled WGS sequence"/>
</dbReference>
<dbReference type="AlphaFoldDB" id="A0AAW0TCV0"/>
<organism evidence="7 8">
    <name type="scientific">Scylla paramamosain</name>
    <name type="common">Mud crab</name>
    <dbReference type="NCBI Taxonomy" id="85552"/>
    <lineage>
        <taxon>Eukaryota</taxon>
        <taxon>Metazoa</taxon>
        <taxon>Ecdysozoa</taxon>
        <taxon>Arthropoda</taxon>
        <taxon>Crustacea</taxon>
        <taxon>Multicrustacea</taxon>
        <taxon>Malacostraca</taxon>
        <taxon>Eumalacostraca</taxon>
        <taxon>Eucarida</taxon>
        <taxon>Decapoda</taxon>
        <taxon>Pleocyemata</taxon>
        <taxon>Brachyura</taxon>
        <taxon>Eubrachyura</taxon>
        <taxon>Portunoidea</taxon>
        <taxon>Portunidae</taxon>
        <taxon>Portuninae</taxon>
        <taxon>Scylla</taxon>
    </lineage>
</organism>
<evidence type="ECO:0000256" key="4">
    <source>
        <dbReference type="ARBA" id="ARBA00022840"/>
    </source>
</evidence>
<evidence type="ECO:0000256" key="2">
    <source>
        <dbReference type="ARBA" id="ARBA00022723"/>
    </source>
</evidence>
<dbReference type="GO" id="GO:0016226">
    <property type="term" value="P:iron-sulfur cluster assembly"/>
    <property type="evidence" value="ECO:0007669"/>
    <property type="project" value="InterPro"/>
</dbReference>
<proteinExistence type="predicted"/>